<dbReference type="Pfam" id="PF16015">
    <property type="entry name" value="Promethin"/>
    <property type="match status" value="1"/>
</dbReference>
<feature type="transmembrane region" description="Helical" evidence="2">
    <location>
        <begin position="110"/>
        <end position="130"/>
    </location>
</feature>
<feature type="transmembrane region" description="Helical" evidence="2">
    <location>
        <begin position="49"/>
        <end position="68"/>
    </location>
</feature>
<sequence>MSGMISSLRGMFDKLQDAFWSILNQILPPEKRAEIMQNLKNFAVNNPKLAAFLTTQIAFSGIPLVLFITFSITVFLFSLIAAVLVAVLVAVLFTIFIVGLALLIALPTLFFTSFSATFVFLWGLGGYYILKWANDGEAPAPDGKAIGDKLNDMTGGRMSWLTNGSRKKQEDLSQGINRTVEGNGAEKDGDGRSEDDKSHSTNGTAHTTGAQKHDGANKENESQGTDGGPRKLNKPAVTNGTNTAKGATTSTVGTI</sequence>
<evidence type="ECO:0000256" key="2">
    <source>
        <dbReference type="SAM" id="Phobius"/>
    </source>
</evidence>
<feature type="compositionally biased region" description="Low complexity" evidence="1">
    <location>
        <begin position="238"/>
        <end position="255"/>
    </location>
</feature>
<organism evidence="3 4">
    <name type="scientific">Lophiostoma macrostomum CBS 122681</name>
    <dbReference type="NCBI Taxonomy" id="1314788"/>
    <lineage>
        <taxon>Eukaryota</taxon>
        <taxon>Fungi</taxon>
        <taxon>Dikarya</taxon>
        <taxon>Ascomycota</taxon>
        <taxon>Pezizomycotina</taxon>
        <taxon>Dothideomycetes</taxon>
        <taxon>Pleosporomycetidae</taxon>
        <taxon>Pleosporales</taxon>
        <taxon>Lophiostomataceae</taxon>
        <taxon>Lophiostoma</taxon>
    </lineage>
</organism>
<evidence type="ECO:0000313" key="4">
    <source>
        <dbReference type="Proteomes" id="UP000799324"/>
    </source>
</evidence>
<dbReference type="AlphaFoldDB" id="A0A6A6SX68"/>
<feature type="compositionally biased region" description="Basic and acidic residues" evidence="1">
    <location>
        <begin position="184"/>
        <end position="199"/>
    </location>
</feature>
<keyword evidence="2" id="KW-1133">Transmembrane helix</keyword>
<keyword evidence="2" id="KW-0812">Transmembrane</keyword>
<proteinExistence type="predicted"/>
<feature type="compositionally biased region" description="Basic and acidic residues" evidence="1">
    <location>
        <begin position="211"/>
        <end position="221"/>
    </location>
</feature>
<feature type="compositionally biased region" description="Polar residues" evidence="1">
    <location>
        <begin position="200"/>
        <end position="210"/>
    </location>
</feature>
<feature type="region of interest" description="Disordered" evidence="1">
    <location>
        <begin position="159"/>
        <end position="255"/>
    </location>
</feature>
<evidence type="ECO:0000313" key="3">
    <source>
        <dbReference type="EMBL" id="KAF2652335.1"/>
    </source>
</evidence>
<accession>A0A6A6SX68</accession>
<dbReference type="Proteomes" id="UP000799324">
    <property type="component" value="Unassembled WGS sequence"/>
</dbReference>
<feature type="transmembrane region" description="Helical" evidence="2">
    <location>
        <begin position="75"/>
        <end position="104"/>
    </location>
</feature>
<name>A0A6A6SX68_9PLEO</name>
<dbReference type="OrthoDB" id="3928876at2759"/>
<evidence type="ECO:0000256" key="1">
    <source>
        <dbReference type="SAM" id="MobiDB-lite"/>
    </source>
</evidence>
<dbReference type="EMBL" id="MU004404">
    <property type="protein sequence ID" value="KAF2652335.1"/>
    <property type="molecule type" value="Genomic_DNA"/>
</dbReference>
<protein>
    <submittedName>
        <fullName evidence="3">Uncharacterized protein</fullName>
    </submittedName>
</protein>
<gene>
    <name evidence="3" type="ORF">K491DRAFT_663898</name>
</gene>
<reference evidence="3" key="1">
    <citation type="journal article" date="2020" name="Stud. Mycol.">
        <title>101 Dothideomycetes genomes: a test case for predicting lifestyles and emergence of pathogens.</title>
        <authorList>
            <person name="Haridas S."/>
            <person name="Albert R."/>
            <person name="Binder M."/>
            <person name="Bloem J."/>
            <person name="Labutti K."/>
            <person name="Salamov A."/>
            <person name="Andreopoulos B."/>
            <person name="Baker S."/>
            <person name="Barry K."/>
            <person name="Bills G."/>
            <person name="Bluhm B."/>
            <person name="Cannon C."/>
            <person name="Castanera R."/>
            <person name="Culley D."/>
            <person name="Daum C."/>
            <person name="Ezra D."/>
            <person name="Gonzalez J."/>
            <person name="Henrissat B."/>
            <person name="Kuo A."/>
            <person name="Liang C."/>
            <person name="Lipzen A."/>
            <person name="Lutzoni F."/>
            <person name="Magnuson J."/>
            <person name="Mondo S."/>
            <person name="Nolan M."/>
            <person name="Ohm R."/>
            <person name="Pangilinan J."/>
            <person name="Park H.-J."/>
            <person name="Ramirez L."/>
            <person name="Alfaro M."/>
            <person name="Sun H."/>
            <person name="Tritt A."/>
            <person name="Yoshinaga Y."/>
            <person name="Zwiers L.-H."/>
            <person name="Turgeon B."/>
            <person name="Goodwin S."/>
            <person name="Spatafora J."/>
            <person name="Crous P."/>
            <person name="Grigoriev I."/>
        </authorList>
    </citation>
    <scope>NUCLEOTIDE SEQUENCE</scope>
    <source>
        <strain evidence="3">CBS 122681</strain>
    </source>
</reference>
<keyword evidence="2" id="KW-0472">Membrane</keyword>
<keyword evidence="4" id="KW-1185">Reference proteome</keyword>